<evidence type="ECO:0000259" key="1">
    <source>
        <dbReference type="PROSITE" id="PS50995"/>
    </source>
</evidence>
<evidence type="ECO:0000313" key="3">
    <source>
        <dbReference type="Proteomes" id="UP000194933"/>
    </source>
</evidence>
<dbReference type="PANTHER" id="PTHR33164:SF43">
    <property type="entry name" value="HTH-TYPE TRANSCRIPTIONAL REPRESSOR YETL"/>
    <property type="match status" value="1"/>
</dbReference>
<reference evidence="2 3" key="1">
    <citation type="submission" date="2017-05" db="EMBL/GenBank/DDBJ databases">
        <title>The Genome Sequence of Enterococcus sp. 10A9_DIV0425.</title>
        <authorList>
            <consortium name="The Broad Institute Genomics Platform"/>
            <consortium name="The Broad Institute Genomic Center for Infectious Diseases"/>
            <person name="Earl A."/>
            <person name="Manson A."/>
            <person name="Schwartman J."/>
            <person name="Gilmore M."/>
            <person name="Abouelleil A."/>
            <person name="Cao P."/>
            <person name="Chapman S."/>
            <person name="Cusick C."/>
            <person name="Shea T."/>
            <person name="Young S."/>
            <person name="Neafsey D."/>
            <person name="Nusbaum C."/>
            <person name="Birren B."/>
        </authorList>
    </citation>
    <scope>NUCLEOTIDE SEQUENCE [LARGE SCALE GENOMIC DNA]</scope>
    <source>
        <strain evidence="2 3">10A9_DIV0425</strain>
    </source>
</reference>
<dbReference type="GO" id="GO:0003700">
    <property type="term" value="F:DNA-binding transcription factor activity"/>
    <property type="evidence" value="ECO:0007669"/>
    <property type="project" value="InterPro"/>
</dbReference>
<proteinExistence type="predicted"/>
<dbReference type="PROSITE" id="PS50995">
    <property type="entry name" value="HTH_MARR_2"/>
    <property type="match status" value="1"/>
</dbReference>
<comment type="caution">
    <text evidence="2">The sequence shown here is derived from an EMBL/GenBank/DDBJ whole genome shotgun (WGS) entry which is preliminary data.</text>
</comment>
<dbReference type="SUPFAM" id="SSF46785">
    <property type="entry name" value="Winged helix' DNA-binding domain"/>
    <property type="match status" value="1"/>
</dbReference>
<dbReference type="PANTHER" id="PTHR33164">
    <property type="entry name" value="TRANSCRIPTIONAL REGULATOR, MARR FAMILY"/>
    <property type="match status" value="1"/>
</dbReference>
<dbReference type="AlphaFoldDB" id="A0A2C9XQX3"/>
<dbReference type="STRING" id="1987383.A5844_000845"/>
<sequence>MNTAYLLLNASKKLKYNLNQTMEHYGLTAQQWAVIQRIGQSEESLTAGQISQSLDIDKQTLSGIIKRLEEKNLIVRHRVPTDRRAFLLHLSSDEEKDLRLYKKASEEVLEQFLSPLTLTERETLDHLLSKLQYEGENG</sequence>
<dbReference type="RefSeq" id="WP_179190533.1">
    <property type="nucleotide sequence ID" value="NZ_NGMO01000001.1"/>
</dbReference>
<dbReference type="InterPro" id="IPR039422">
    <property type="entry name" value="MarR/SlyA-like"/>
</dbReference>
<dbReference type="SMART" id="SM00347">
    <property type="entry name" value="HTH_MARR"/>
    <property type="match status" value="1"/>
</dbReference>
<feature type="domain" description="HTH marR-type" evidence="1">
    <location>
        <begin position="1"/>
        <end position="133"/>
    </location>
</feature>
<dbReference type="EMBL" id="NGMO01000001">
    <property type="protein sequence ID" value="OTP12612.1"/>
    <property type="molecule type" value="Genomic_DNA"/>
</dbReference>
<dbReference type="Gene3D" id="1.10.10.10">
    <property type="entry name" value="Winged helix-like DNA-binding domain superfamily/Winged helix DNA-binding domain"/>
    <property type="match status" value="1"/>
</dbReference>
<dbReference type="InterPro" id="IPR000835">
    <property type="entry name" value="HTH_MarR-typ"/>
</dbReference>
<protein>
    <recommendedName>
        <fullName evidence="1">HTH marR-type domain-containing protein</fullName>
    </recommendedName>
</protein>
<dbReference type="InterPro" id="IPR036390">
    <property type="entry name" value="WH_DNA-bd_sf"/>
</dbReference>
<dbReference type="PRINTS" id="PR00598">
    <property type="entry name" value="HTHMARR"/>
</dbReference>
<dbReference type="GO" id="GO:0006950">
    <property type="term" value="P:response to stress"/>
    <property type="evidence" value="ECO:0007669"/>
    <property type="project" value="TreeGrafter"/>
</dbReference>
<gene>
    <name evidence="2" type="ORF">A5844_000845</name>
</gene>
<dbReference type="Pfam" id="PF12802">
    <property type="entry name" value="MarR_2"/>
    <property type="match status" value="1"/>
</dbReference>
<keyword evidence="3" id="KW-1185">Reference proteome</keyword>
<evidence type="ECO:0000313" key="2">
    <source>
        <dbReference type="EMBL" id="OTP12612.1"/>
    </source>
</evidence>
<name>A0A2C9XQX3_9ENTE</name>
<organism evidence="2 3">
    <name type="scientific">Candidatus Enterococcus wittei</name>
    <dbReference type="NCBI Taxonomy" id="1987383"/>
    <lineage>
        <taxon>Bacteria</taxon>
        <taxon>Bacillati</taxon>
        <taxon>Bacillota</taxon>
        <taxon>Bacilli</taxon>
        <taxon>Lactobacillales</taxon>
        <taxon>Enterococcaceae</taxon>
        <taxon>Enterococcus</taxon>
    </lineage>
</organism>
<dbReference type="InterPro" id="IPR036388">
    <property type="entry name" value="WH-like_DNA-bd_sf"/>
</dbReference>
<accession>A0A2C9XQX3</accession>
<dbReference type="Proteomes" id="UP000194933">
    <property type="component" value="Unassembled WGS sequence"/>
</dbReference>